<dbReference type="InterPro" id="IPR039532">
    <property type="entry name" value="TetR_C_Firmicutes"/>
</dbReference>
<feature type="DNA-binding region" description="H-T-H motif" evidence="2">
    <location>
        <begin position="26"/>
        <end position="45"/>
    </location>
</feature>
<dbReference type="InterPro" id="IPR050624">
    <property type="entry name" value="HTH-type_Tx_Regulator"/>
</dbReference>
<evidence type="ECO:0000256" key="2">
    <source>
        <dbReference type="PROSITE-ProRule" id="PRU00335"/>
    </source>
</evidence>
<keyword evidence="5" id="KW-1185">Reference proteome</keyword>
<dbReference type="GO" id="GO:0003677">
    <property type="term" value="F:DNA binding"/>
    <property type="evidence" value="ECO:0007669"/>
    <property type="project" value="UniProtKB-UniRule"/>
</dbReference>
<dbReference type="PATRIC" id="fig|1216932.3.peg.79"/>
<dbReference type="Gene3D" id="1.10.357.10">
    <property type="entry name" value="Tetracycline Repressor, domain 2"/>
    <property type="match status" value="1"/>
</dbReference>
<dbReference type="HOGENOM" id="CLU_087539_2_1_9"/>
<dbReference type="SUPFAM" id="SSF46689">
    <property type="entry name" value="Homeodomain-like"/>
    <property type="match status" value="1"/>
</dbReference>
<organism evidence="4 5">
    <name type="scientific">Clostridium bornimense</name>
    <dbReference type="NCBI Taxonomy" id="1216932"/>
    <lineage>
        <taxon>Bacteria</taxon>
        <taxon>Bacillati</taxon>
        <taxon>Bacillota</taxon>
        <taxon>Clostridia</taxon>
        <taxon>Eubacteriales</taxon>
        <taxon>Clostridiaceae</taxon>
        <taxon>Clostridium</taxon>
    </lineage>
</organism>
<dbReference type="PANTHER" id="PTHR43479:SF7">
    <property type="entry name" value="TETR-FAMILY TRANSCRIPTIONAL REGULATOR"/>
    <property type="match status" value="1"/>
</dbReference>
<dbReference type="InterPro" id="IPR001647">
    <property type="entry name" value="HTH_TetR"/>
</dbReference>
<protein>
    <submittedName>
        <fullName evidence="4">Transcriptional regulator</fullName>
    </submittedName>
</protein>
<dbReference type="InterPro" id="IPR009057">
    <property type="entry name" value="Homeodomain-like_sf"/>
</dbReference>
<sequence length="182" mass="21505">MSLSTKQQLANALKVLMLTKSLEKITIKDIVAHCGVNRQTFYYHFKDIYDLLRWIYKTEAIGSILDYKTYETWQQGFLKIFQYVEDNKEFCMNTFHSMGRDHLEDFLHSEVFSLVLNVVNEISTEYPIADDSKRFIADFYTFAFIGLLTSWMKTGMKEKPCEIIKKLEKLINGTIKRAIYKY</sequence>
<dbReference type="Pfam" id="PF00440">
    <property type="entry name" value="TetR_N"/>
    <property type="match status" value="1"/>
</dbReference>
<dbReference type="OrthoDB" id="9810250at2"/>
<evidence type="ECO:0000313" key="4">
    <source>
        <dbReference type="EMBL" id="CDM67272.1"/>
    </source>
</evidence>
<evidence type="ECO:0000256" key="1">
    <source>
        <dbReference type="ARBA" id="ARBA00023125"/>
    </source>
</evidence>
<accession>W6RZ14</accession>
<proteinExistence type="predicted"/>
<dbReference type="PROSITE" id="PS50977">
    <property type="entry name" value="HTH_TETR_2"/>
    <property type="match status" value="1"/>
</dbReference>
<dbReference type="PANTHER" id="PTHR43479">
    <property type="entry name" value="ACREF/ENVCD OPERON REPRESSOR-RELATED"/>
    <property type="match status" value="1"/>
</dbReference>
<dbReference type="RefSeq" id="WP_044035746.1">
    <property type="nucleotide sequence ID" value="NZ_HG917868.1"/>
</dbReference>
<dbReference type="NCBIfam" id="TIGR02366">
    <property type="entry name" value="DHAK_reg"/>
    <property type="match status" value="1"/>
</dbReference>
<reference evidence="4 5" key="1">
    <citation type="submission" date="2013-11" db="EMBL/GenBank/DDBJ databases">
        <title>Complete genome sequence of Clostridum sp. M2/40.</title>
        <authorList>
            <person name="Wibberg D."/>
            <person name="Puehler A."/>
            <person name="Schlueter A."/>
        </authorList>
    </citation>
    <scope>NUCLEOTIDE SEQUENCE [LARGE SCALE GENOMIC DNA]</scope>
    <source>
        <strain evidence="5">M2/40</strain>
    </source>
</reference>
<dbReference type="STRING" id="1216932.CM240_0093"/>
<name>W6RZ14_9CLOT</name>
<dbReference type="Proteomes" id="UP000019426">
    <property type="component" value="Chromosome M2/40_rep1"/>
</dbReference>
<keyword evidence="1 2" id="KW-0238">DNA-binding</keyword>
<feature type="domain" description="HTH tetR-type" evidence="3">
    <location>
        <begin position="3"/>
        <end position="63"/>
    </location>
</feature>
<evidence type="ECO:0000259" key="3">
    <source>
        <dbReference type="PROSITE" id="PS50977"/>
    </source>
</evidence>
<dbReference type="AlphaFoldDB" id="W6RZ14"/>
<dbReference type="Pfam" id="PF14278">
    <property type="entry name" value="TetR_C_8"/>
    <property type="match status" value="1"/>
</dbReference>
<gene>
    <name evidence="4" type="ORF">CM240_0093</name>
</gene>
<dbReference type="eggNOG" id="COG1309">
    <property type="taxonomic scope" value="Bacteria"/>
</dbReference>
<evidence type="ECO:0000313" key="5">
    <source>
        <dbReference type="Proteomes" id="UP000019426"/>
    </source>
</evidence>
<dbReference type="EMBL" id="HG917868">
    <property type="protein sequence ID" value="CDM67272.1"/>
    <property type="molecule type" value="Genomic_DNA"/>
</dbReference>
<dbReference type="InterPro" id="IPR012738">
    <property type="entry name" value="Tscrpt_reg_DhaS"/>
</dbReference>
<dbReference type="KEGG" id="clt:CM240_0093"/>